<feature type="signal peptide" evidence="1">
    <location>
        <begin position="1"/>
        <end position="28"/>
    </location>
</feature>
<accession>A0ABV5DVQ0</accession>
<dbReference type="Gene3D" id="3.40.50.1820">
    <property type="entry name" value="alpha/beta hydrolase"/>
    <property type="match status" value="1"/>
</dbReference>
<evidence type="ECO:0000313" key="3">
    <source>
        <dbReference type="EMBL" id="MFB8768624.1"/>
    </source>
</evidence>
<sequence>MSRTTRTTALTALLSAVAVTSLTGCSIASEVRDGLGEVRTDLESAAEEVMTEGQLFTGAKMLEVEGGSVNVSCSGAPVQDRPVIVLMAGMGDGLDTLADIQETLSEQDRVCSYDRFGEGESDQPTGPQTIDDGKATLRAVLDDIAGDQEVVLAGHSLGGLIAARYAPDDQDRVKGLVLLDATSPTMIDDITGVIPESATGEGAEVRTQNLAIFQGGNPENITIESDPEVRSAGDIPLEVVRHGVRYLGEIAEYGDDLERVWTEGQEKWLELSTAGRLSVAEESGHYIHVDQPEVALDAIRTVTDQAAG</sequence>
<protein>
    <submittedName>
        <fullName evidence="3">Alpha/beta hydrolase</fullName>
    </submittedName>
</protein>
<keyword evidence="1" id="KW-0732">Signal</keyword>
<gene>
    <name evidence="3" type="ORF">VSQ78_13010</name>
</gene>
<dbReference type="InterPro" id="IPR050266">
    <property type="entry name" value="AB_hydrolase_sf"/>
</dbReference>
<keyword evidence="3" id="KW-0378">Hydrolase</keyword>
<dbReference type="InterPro" id="IPR029058">
    <property type="entry name" value="AB_hydrolase_fold"/>
</dbReference>
<organism evidence="3 4">
    <name type="scientific">Nocardiopsis alba</name>
    <dbReference type="NCBI Taxonomy" id="53437"/>
    <lineage>
        <taxon>Bacteria</taxon>
        <taxon>Bacillati</taxon>
        <taxon>Actinomycetota</taxon>
        <taxon>Actinomycetes</taxon>
        <taxon>Streptosporangiales</taxon>
        <taxon>Nocardiopsidaceae</taxon>
        <taxon>Nocardiopsis</taxon>
    </lineage>
</organism>
<comment type="caution">
    <text evidence="3">The sequence shown here is derived from an EMBL/GenBank/DDBJ whole genome shotgun (WGS) entry which is preliminary data.</text>
</comment>
<feature type="chain" id="PRO_5047419592" evidence="1">
    <location>
        <begin position="29"/>
        <end position="308"/>
    </location>
</feature>
<proteinExistence type="predicted"/>
<dbReference type="SUPFAM" id="SSF53474">
    <property type="entry name" value="alpha/beta-Hydrolases"/>
    <property type="match status" value="1"/>
</dbReference>
<feature type="domain" description="AB hydrolase-1" evidence="2">
    <location>
        <begin position="82"/>
        <end position="190"/>
    </location>
</feature>
<reference evidence="3 4" key="1">
    <citation type="submission" date="2024-01" db="EMBL/GenBank/DDBJ databases">
        <title>Genome mining of biosynthetic gene clusters to explore secondary metabolites of Streptomyces sp.</title>
        <authorList>
            <person name="Baig A."/>
            <person name="Ajitkumar Shintre N."/>
            <person name="Kumar H."/>
            <person name="Anbarasu A."/>
            <person name="Ramaiah S."/>
        </authorList>
    </citation>
    <scope>NUCLEOTIDE SEQUENCE [LARGE SCALE GENOMIC DNA]</scope>
    <source>
        <strain evidence="3 4">A01</strain>
    </source>
</reference>
<dbReference type="PANTHER" id="PTHR43798:SF33">
    <property type="entry name" value="HYDROLASE, PUTATIVE (AFU_ORTHOLOGUE AFUA_2G14860)-RELATED"/>
    <property type="match status" value="1"/>
</dbReference>
<evidence type="ECO:0000256" key="1">
    <source>
        <dbReference type="SAM" id="SignalP"/>
    </source>
</evidence>
<name>A0ABV5DVQ0_9ACTN</name>
<dbReference type="GO" id="GO:0016787">
    <property type="term" value="F:hydrolase activity"/>
    <property type="evidence" value="ECO:0007669"/>
    <property type="project" value="UniProtKB-KW"/>
</dbReference>
<dbReference type="InterPro" id="IPR000073">
    <property type="entry name" value="AB_hydrolase_1"/>
</dbReference>
<evidence type="ECO:0000259" key="2">
    <source>
        <dbReference type="Pfam" id="PF00561"/>
    </source>
</evidence>
<dbReference type="PROSITE" id="PS51257">
    <property type="entry name" value="PROKAR_LIPOPROTEIN"/>
    <property type="match status" value="1"/>
</dbReference>
<keyword evidence="4" id="KW-1185">Reference proteome</keyword>
<dbReference type="EMBL" id="JAYMRS010000004">
    <property type="protein sequence ID" value="MFB8768624.1"/>
    <property type="molecule type" value="Genomic_DNA"/>
</dbReference>
<dbReference type="Proteomes" id="UP001585053">
    <property type="component" value="Unassembled WGS sequence"/>
</dbReference>
<dbReference type="RefSeq" id="WP_376737349.1">
    <property type="nucleotide sequence ID" value="NZ_JAYMRS010000004.1"/>
</dbReference>
<dbReference type="Pfam" id="PF00561">
    <property type="entry name" value="Abhydrolase_1"/>
    <property type="match status" value="1"/>
</dbReference>
<evidence type="ECO:0000313" key="4">
    <source>
        <dbReference type="Proteomes" id="UP001585053"/>
    </source>
</evidence>
<dbReference type="PANTHER" id="PTHR43798">
    <property type="entry name" value="MONOACYLGLYCEROL LIPASE"/>
    <property type="match status" value="1"/>
</dbReference>